<accession>A0A6G8R2N6</accession>
<evidence type="ECO:0000313" key="2">
    <source>
        <dbReference type="Proteomes" id="UP000501873"/>
    </source>
</evidence>
<protein>
    <submittedName>
        <fullName evidence="1">Major tail protein</fullName>
    </submittedName>
</protein>
<keyword evidence="2" id="KW-1185">Reference proteome</keyword>
<organism evidence="1 2">
    <name type="scientific">Arthrobacter phage Whytu</name>
    <dbReference type="NCBI Taxonomy" id="2713260"/>
    <lineage>
        <taxon>Viruses</taxon>
        <taxon>Duplodnaviria</taxon>
        <taxon>Heunggongvirae</taxon>
        <taxon>Uroviricota</taxon>
        <taxon>Caudoviricetes</taxon>
        <taxon>Whytuvirus</taxon>
        <taxon>Whytuvirus whytu</taxon>
    </lineage>
</organism>
<dbReference type="Proteomes" id="UP000501873">
    <property type="component" value="Segment"/>
</dbReference>
<proteinExistence type="predicted"/>
<reference evidence="1 2" key="1">
    <citation type="submission" date="2020-02" db="EMBL/GenBank/DDBJ databases">
        <authorList>
            <person name="Nakashima L.G."/>
            <person name="Cayabyab B.C.A.M.I.L.L."/>
            <person name="Fett S.N."/>
            <person name="Liu H."/>
            <person name="Rahman M.U."/>
            <person name="Tse V.Y."/>
            <person name="Vargas A.S."/>
            <person name="Torres C."/>
            <person name="Kapinos A."/>
            <person name="Freise A.C."/>
            <person name="Reddi K."/>
            <person name="Moberg-Parker J."/>
            <person name="Garlena R.A."/>
            <person name="Russell D.A."/>
            <person name="Pope W.H."/>
            <person name="Jacobs-Sera D."/>
            <person name="Hatfull G.F."/>
        </authorList>
    </citation>
    <scope>NUCLEOTIDE SEQUENCE [LARGE SCALE GENOMIC DNA]</scope>
</reference>
<dbReference type="KEGG" id="vg:80090800"/>
<evidence type="ECO:0000313" key="1">
    <source>
        <dbReference type="EMBL" id="QIN94475.1"/>
    </source>
</evidence>
<gene>
    <name evidence="1" type="primary">6</name>
    <name evidence="1" type="ORF">SEA_WHYTU_6</name>
</gene>
<dbReference type="GeneID" id="80090800"/>
<dbReference type="EMBL" id="MT024870">
    <property type="protein sequence ID" value="QIN94475.1"/>
    <property type="molecule type" value="Genomic_DNA"/>
</dbReference>
<name>A0A6G8R2N6_9CAUD</name>
<sequence length="129" mass="12941">MTALFLKNATVTVDGEDASEDADNVDFTPTTSAATFTPISGNTQSDSGATSWVCNMNIAQDYTAGSLFMTMFKAEGPVDVVLKPRGTASGPTITATIVPVPAKIGGGAGALTAAVSCQVVGKPTIAPAV</sequence>
<dbReference type="RefSeq" id="YP_010761550.1">
    <property type="nucleotide sequence ID" value="NC_073599.1"/>
</dbReference>